<keyword evidence="3" id="KW-1185">Reference proteome</keyword>
<evidence type="ECO:0000313" key="2">
    <source>
        <dbReference type="EMBL" id="GAA3786522.1"/>
    </source>
</evidence>
<protein>
    <submittedName>
        <fullName evidence="2">Uncharacterized protein</fullName>
    </submittedName>
</protein>
<name>A0ABP7H6W3_9FLAO</name>
<keyword evidence="1" id="KW-1133">Transmembrane helix</keyword>
<feature type="transmembrane region" description="Helical" evidence="1">
    <location>
        <begin position="12"/>
        <end position="27"/>
    </location>
</feature>
<reference evidence="3" key="1">
    <citation type="journal article" date="2019" name="Int. J. Syst. Evol. Microbiol.">
        <title>The Global Catalogue of Microorganisms (GCM) 10K type strain sequencing project: providing services to taxonomists for standard genome sequencing and annotation.</title>
        <authorList>
            <consortium name="The Broad Institute Genomics Platform"/>
            <consortium name="The Broad Institute Genome Sequencing Center for Infectious Disease"/>
            <person name="Wu L."/>
            <person name="Ma J."/>
        </authorList>
    </citation>
    <scope>NUCLEOTIDE SEQUENCE [LARGE SCALE GENOMIC DNA]</scope>
    <source>
        <strain evidence="3">JCM 17525</strain>
    </source>
</reference>
<accession>A0ABP7H6W3</accession>
<sequence length="56" mass="6349">MMINFQKTNPVFLYILSGVFIIIASSFKSENSVIHYTLGVIGLLIFVLAIIVRFKK</sequence>
<keyword evidence="1" id="KW-0812">Transmembrane</keyword>
<proteinExistence type="predicted"/>
<feature type="transmembrane region" description="Helical" evidence="1">
    <location>
        <begin position="33"/>
        <end position="52"/>
    </location>
</feature>
<dbReference type="Proteomes" id="UP001501456">
    <property type="component" value="Unassembled WGS sequence"/>
</dbReference>
<evidence type="ECO:0000256" key="1">
    <source>
        <dbReference type="SAM" id="Phobius"/>
    </source>
</evidence>
<dbReference type="EMBL" id="BAABBI010000002">
    <property type="protein sequence ID" value="GAA3786522.1"/>
    <property type="molecule type" value="Genomic_DNA"/>
</dbReference>
<evidence type="ECO:0000313" key="3">
    <source>
        <dbReference type="Proteomes" id="UP001501456"/>
    </source>
</evidence>
<organism evidence="2 3">
    <name type="scientific">Corallibacter vietnamensis</name>
    <dbReference type="NCBI Taxonomy" id="904130"/>
    <lineage>
        <taxon>Bacteria</taxon>
        <taxon>Pseudomonadati</taxon>
        <taxon>Bacteroidota</taxon>
        <taxon>Flavobacteriia</taxon>
        <taxon>Flavobacteriales</taxon>
        <taxon>Flavobacteriaceae</taxon>
        <taxon>Corallibacter</taxon>
    </lineage>
</organism>
<gene>
    <name evidence="2" type="ORF">GCM10022271_18870</name>
</gene>
<comment type="caution">
    <text evidence="2">The sequence shown here is derived from an EMBL/GenBank/DDBJ whole genome shotgun (WGS) entry which is preliminary data.</text>
</comment>
<keyword evidence="1" id="KW-0472">Membrane</keyword>